<dbReference type="AlphaFoldDB" id="A0A0F7TNW7"/>
<evidence type="ECO:0000313" key="3">
    <source>
        <dbReference type="Proteomes" id="UP000042958"/>
    </source>
</evidence>
<organism evidence="2 3">
    <name type="scientific">Penicillium brasilianum</name>
    <dbReference type="NCBI Taxonomy" id="104259"/>
    <lineage>
        <taxon>Eukaryota</taxon>
        <taxon>Fungi</taxon>
        <taxon>Dikarya</taxon>
        <taxon>Ascomycota</taxon>
        <taxon>Pezizomycotina</taxon>
        <taxon>Eurotiomycetes</taxon>
        <taxon>Eurotiomycetidae</taxon>
        <taxon>Eurotiales</taxon>
        <taxon>Aspergillaceae</taxon>
        <taxon>Penicillium</taxon>
    </lineage>
</organism>
<sequence length="138" mass="15091">MRFTAQLVGAFAVAAAAVPHVPRAILAYRSWDLRLLNTAIPTCDPNDSNLDASIYHRYGRYDSTCQTLEADYNATNVKSVSWKSPSEDDWHDLCMFSTADCSGGTATLLGSITDGWEVCYPYNGFRGWSVVAHGTACV</sequence>
<keyword evidence="1" id="KW-0732">Signal</keyword>
<gene>
    <name evidence="2" type="ORF">PMG11_05820</name>
</gene>
<accession>A0A0F7TNW7</accession>
<feature type="signal peptide" evidence="1">
    <location>
        <begin position="1"/>
        <end position="17"/>
    </location>
</feature>
<dbReference type="Proteomes" id="UP000042958">
    <property type="component" value="Unassembled WGS sequence"/>
</dbReference>
<name>A0A0F7TNW7_PENBI</name>
<evidence type="ECO:0000313" key="2">
    <source>
        <dbReference type="EMBL" id="CEJ57115.1"/>
    </source>
</evidence>
<evidence type="ECO:0000256" key="1">
    <source>
        <dbReference type="SAM" id="SignalP"/>
    </source>
</evidence>
<feature type="chain" id="PRO_5002522871" evidence="1">
    <location>
        <begin position="18"/>
        <end position="138"/>
    </location>
</feature>
<protein>
    <submittedName>
        <fullName evidence="2">Uncharacterized protein</fullName>
    </submittedName>
</protein>
<reference evidence="3" key="1">
    <citation type="journal article" date="2015" name="Genome Announc.">
        <title>Draft genome sequence of the fungus Penicillium brasilianum MG11.</title>
        <authorList>
            <person name="Horn F."/>
            <person name="Linde J."/>
            <person name="Mattern D.J."/>
            <person name="Walther G."/>
            <person name="Guthke R."/>
            <person name="Brakhage A.A."/>
            <person name="Valiante V."/>
        </authorList>
    </citation>
    <scope>NUCLEOTIDE SEQUENCE [LARGE SCALE GENOMIC DNA]</scope>
    <source>
        <strain evidence="3">MG11</strain>
    </source>
</reference>
<dbReference type="EMBL" id="CDHK01000005">
    <property type="protein sequence ID" value="CEJ57115.1"/>
    <property type="molecule type" value="Genomic_DNA"/>
</dbReference>
<proteinExistence type="predicted"/>
<dbReference type="OrthoDB" id="4338083at2759"/>
<keyword evidence="3" id="KW-1185">Reference proteome</keyword>